<evidence type="ECO:0000313" key="3">
    <source>
        <dbReference type="Proteomes" id="UP000093000"/>
    </source>
</evidence>
<keyword evidence="3" id="KW-1185">Reference proteome</keyword>
<gene>
    <name evidence="2" type="ORF">A0J61_11933</name>
</gene>
<dbReference type="AlphaFoldDB" id="A0A1C7LKX4"/>
<sequence>PEDSSKTQFTQQAAISAGSLVSTWSNILEDFSLKRFQQNAAVGRAGFTKVLERFVVMAEAQQQTNNV</sequence>
<name>A0A1C7LKX4_9FUNG</name>
<comment type="caution">
    <text evidence="2">The sequence shown here is derived from an EMBL/GenBank/DDBJ whole genome shotgun (WGS) entry which is preliminary data.</text>
</comment>
<dbReference type="OrthoDB" id="407630at2759"/>
<dbReference type="STRING" id="101091.A0A1C7LKX4"/>
<proteinExistence type="predicted"/>
<dbReference type="InParanoid" id="A0A1C7LKX4"/>
<feature type="non-terminal residue" evidence="2">
    <location>
        <position position="1"/>
    </location>
</feature>
<dbReference type="PROSITE" id="PS50904">
    <property type="entry name" value="PRELI_MSF1"/>
    <property type="match status" value="1"/>
</dbReference>
<reference evidence="2 3" key="1">
    <citation type="submission" date="2016-03" db="EMBL/GenBank/DDBJ databases">
        <title>Choanephora cucurbitarum.</title>
        <authorList>
            <person name="Min B."/>
            <person name="Park H."/>
            <person name="Park J.-H."/>
            <person name="Shin H.-D."/>
            <person name="Choi I.-G."/>
        </authorList>
    </citation>
    <scope>NUCLEOTIDE SEQUENCE [LARGE SCALE GENOMIC DNA]</scope>
    <source>
        <strain evidence="2 3">KUS-F28377</strain>
    </source>
</reference>
<dbReference type="EMBL" id="LUGH01002723">
    <property type="protein sequence ID" value="OBZ65373.1"/>
    <property type="molecule type" value="Genomic_DNA"/>
</dbReference>
<protein>
    <recommendedName>
        <fullName evidence="1">PRELI/MSF1 domain-containing protein</fullName>
    </recommendedName>
</protein>
<dbReference type="Pfam" id="PF04707">
    <property type="entry name" value="PRELI"/>
    <property type="match status" value="1"/>
</dbReference>
<organism evidence="2 3">
    <name type="scientific">Choanephora cucurbitarum</name>
    <dbReference type="NCBI Taxonomy" id="101091"/>
    <lineage>
        <taxon>Eukaryota</taxon>
        <taxon>Fungi</taxon>
        <taxon>Fungi incertae sedis</taxon>
        <taxon>Mucoromycota</taxon>
        <taxon>Mucoromycotina</taxon>
        <taxon>Mucoromycetes</taxon>
        <taxon>Mucorales</taxon>
        <taxon>Mucorineae</taxon>
        <taxon>Choanephoraceae</taxon>
        <taxon>Choanephoroideae</taxon>
        <taxon>Choanephora</taxon>
    </lineage>
</organism>
<evidence type="ECO:0000313" key="2">
    <source>
        <dbReference type="EMBL" id="OBZ65373.1"/>
    </source>
</evidence>
<evidence type="ECO:0000259" key="1">
    <source>
        <dbReference type="PROSITE" id="PS50904"/>
    </source>
</evidence>
<dbReference type="Proteomes" id="UP000093000">
    <property type="component" value="Unassembled WGS sequence"/>
</dbReference>
<dbReference type="InterPro" id="IPR006797">
    <property type="entry name" value="PRELI/MSF1_dom"/>
</dbReference>
<feature type="domain" description="PRELI/MSF1" evidence="1">
    <location>
        <begin position="1"/>
        <end position="59"/>
    </location>
</feature>
<accession>A0A1C7LKX4</accession>